<dbReference type="Proteomes" id="UP001153555">
    <property type="component" value="Unassembled WGS sequence"/>
</dbReference>
<dbReference type="OrthoDB" id="992831at2759"/>
<comment type="caution">
    <text evidence="1">The sequence shown here is derived from an EMBL/GenBank/DDBJ whole genome shotgun (WGS) entry which is preliminary data.</text>
</comment>
<sequence length="234" mass="26400">MPQQNMNVGNENCLPIRCQDKIRNIVKVTTGADKMMVAPGSLGSFLIMKEQLRTNIQLSKQNGLLNQPVDNSQKPPAIYSRVREKEDDKGRRFGLVDEDEDFPSSGDDYVVEEQVDSTRLANNINENTQAWANLELDAENEPKKAHDKVKDSEEYLDSMMDNAKVEFCQFEEEMDQAAEAMHDNFVTRKLGKNLEKAATFASKRYIEAAVYFPTASMRSAVRAILSNSNNVHSS</sequence>
<dbReference type="AlphaFoldDB" id="A0A9N7RHQ4"/>
<gene>
    <name evidence="1" type="ORF">SHERM_26659</name>
</gene>
<evidence type="ECO:0000313" key="2">
    <source>
        <dbReference type="Proteomes" id="UP001153555"/>
    </source>
</evidence>
<proteinExistence type="predicted"/>
<dbReference type="EMBL" id="CACSLK010027831">
    <property type="protein sequence ID" value="CAA0831281.1"/>
    <property type="molecule type" value="Genomic_DNA"/>
</dbReference>
<accession>A0A9N7RHQ4</accession>
<protein>
    <submittedName>
        <fullName evidence="1">Uncharacterized protein</fullName>
    </submittedName>
</protein>
<organism evidence="1 2">
    <name type="scientific">Striga hermonthica</name>
    <name type="common">Purple witchweed</name>
    <name type="synonym">Buchnera hermonthica</name>
    <dbReference type="NCBI Taxonomy" id="68872"/>
    <lineage>
        <taxon>Eukaryota</taxon>
        <taxon>Viridiplantae</taxon>
        <taxon>Streptophyta</taxon>
        <taxon>Embryophyta</taxon>
        <taxon>Tracheophyta</taxon>
        <taxon>Spermatophyta</taxon>
        <taxon>Magnoliopsida</taxon>
        <taxon>eudicotyledons</taxon>
        <taxon>Gunneridae</taxon>
        <taxon>Pentapetalae</taxon>
        <taxon>asterids</taxon>
        <taxon>lamiids</taxon>
        <taxon>Lamiales</taxon>
        <taxon>Orobanchaceae</taxon>
        <taxon>Buchnereae</taxon>
        <taxon>Striga</taxon>
    </lineage>
</organism>
<name>A0A9N7RHQ4_STRHE</name>
<reference evidence="1" key="1">
    <citation type="submission" date="2019-12" db="EMBL/GenBank/DDBJ databases">
        <authorList>
            <person name="Scholes J."/>
        </authorList>
    </citation>
    <scope>NUCLEOTIDE SEQUENCE</scope>
</reference>
<dbReference type="PANTHER" id="PTHR37707">
    <property type="entry name" value="MATERNAL EFFECT EMBRYO ARREST 9"/>
    <property type="match status" value="1"/>
</dbReference>
<evidence type="ECO:0000313" key="1">
    <source>
        <dbReference type="EMBL" id="CAA0831281.1"/>
    </source>
</evidence>
<dbReference type="PANTHER" id="PTHR37707:SF1">
    <property type="entry name" value="MATERNAL EFFECT EMBRYO ARREST 9"/>
    <property type="match status" value="1"/>
</dbReference>
<keyword evidence="2" id="KW-1185">Reference proteome</keyword>